<accession>A0AAV7QKP5</accession>
<dbReference type="AlphaFoldDB" id="A0AAV7QKP5"/>
<proteinExistence type="predicted"/>
<reference evidence="2" key="1">
    <citation type="journal article" date="2022" name="bioRxiv">
        <title>Sequencing and chromosome-scale assembly of the giantPleurodeles waltlgenome.</title>
        <authorList>
            <person name="Brown T."/>
            <person name="Elewa A."/>
            <person name="Iarovenko S."/>
            <person name="Subramanian E."/>
            <person name="Araus A.J."/>
            <person name="Petzold A."/>
            <person name="Susuki M."/>
            <person name="Suzuki K.-i.T."/>
            <person name="Hayashi T."/>
            <person name="Toyoda A."/>
            <person name="Oliveira C."/>
            <person name="Osipova E."/>
            <person name="Leigh N.D."/>
            <person name="Simon A."/>
            <person name="Yun M.H."/>
        </authorList>
    </citation>
    <scope>NUCLEOTIDE SEQUENCE</scope>
    <source>
        <strain evidence="2">20211129_DDA</strain>
        <tissue evidence="2">Liver</tissue>
    </source>
</reference>
<comment type="caution">
    <text evidence="2">The sequence shown here is derived from an EMBL/GenBank/DDBJ whole genome shotgun (WGS) entry which is preliminary data.</text>
</comment>
<name>A0AAV7QKP5_PLEWA</name>
<sequence length="157" mass="16792">MCAFPGRTKEDDGTEEGVGGETDEEKESGRNAEDGQERGGFAVADCKPEDLSQESEFGIRGAEGAQCKLRPSLRENVATSVLSKLPPLLVMWKCAINRVAVDSEKTDAAAVHVIDIAVAIVSDVTLTSSTRFSLTIFLMLTVSLPSSTQSMVLRTVL</sequence>
<keyword evidence="3" id="KW-1185">Reference proteome</keyword>
<evidence type="ECO:0000256" key="1">
    <source>
        <dbReference type="SAM" id="MobiDB-lite"/>
    </source>
</evidence>
<evidence type="ECO:0000313" key="2">
    <source>
        <dbReference type="EMBL" id="KAJ1141096.1"/>
    </source>
</evidence>
<evidence type="ECO:0000313" key="3">
    <source>
        <dbReference type="Proteomes" id="UP001066276"/>
    </source>
</evidence>
<organism evidence="2 3">
    <name type="scientific">Pleurodeles waltl</name>
    <name type="common">Iberian ribbed newt</name>
    <dbReference type="NCBI Taxonomy" id="8319"/>
    <lineage>
        <taxon>Eukaryota</taxon>
        <taxon>Metazoa</taxon>
        <taxon>Chordata</taxon>
        <taxon>Craniata</taxon>
        <taxon>Vertebrata</taxon>
        <taxon>Euteleostomi</taxon>
        <taxon>Amphibia</taxon>
        <taxon>Batrachia</taxon>
        <taxon>Caudata</taxon>
        <taxon>Salamandroidea</taxon>
        <taxon>Salamandridae</taxon>
        <taxon>Pleurodelinae</taxon>
        <taxon>Pleurodeles</taxon>
    </lineage>
</organism>
<gene>
    <name evidence="2" type="ORF">NDU88_007431</name>
</gene>
<feature type="compositionally biased region" description="Basic and acidic residues" evidence="1">
    <location>
        <begin position="27"/>
        <end position="37"/>
    </location>
</feature>
<dbReference type="Proteomes" id="UP001066276">
    <property type="component" value="Chromosome 6"/>
</dbReference>
<dbReference type="EMBL" id="JANPWB010000010">
    <property type="protein sequence ID" value="KAJ1141096.1"/>
    <property type="molecule type" value="Genomic_DNA"/>
</dbReference>
<feature type="region of interest" description="Disordered" evidence="1">
    <location>
        <begin position="1"/>
        <end position="42"/>
    </location>
</feature>
<protein>
    <submittedName>
        <fullName evidence="2">Uncharacterized protein</fullName>
    </submittedName>
</protein>